<dbReference type="EMBL" id="BNGU01000030">
    <property type="protein sequence ID" value="GHM59728.1"/>
    <property type="molecule type" value="Genomic_DNA"/>
</dbReference>
<keyword evidence="3" id="KW-1185">Reference proteome</keyword>
<protein>
    <submittedName>
        <fullName evidence="2">Uncharacterized protein</fullName>
    </submittedName>
</protein>
<reference evidence="2 3" key="1">
    <citation type="journal article" date="2021" name="Microb. Ecol.">
        <title>Candidatus Mesenet longicola: Novel Endosymbionts of Brontispa longissima that Induce Cytoplasmic Incompatibility.</title>
        <authorList>
            <person name="Takano S."/>
            <person name="Gotoh Y."/>
            <person name="Hayashi T."/>
        </authorList>
    </citation>
    <scope>NUCLEOTIDE SEQUENCE [LARGE SCALE GENOMIC DNA]</scope>
    <source>
        <strain evidence="2">L5</strain>
    </source>
</reference>
<sequence>MLEANSLGSKQEQLGKEQLETLKYWKRRAQENIKSEQNDEIENIKEEARKTKSDVKLVLNKHLVDNVIIHSDDKFIETSGPKTASAKTVTYNDNTNNDSHFVIKYESLKNTITEVIAGSLYKALLYNRSPNFTLVEESDGSNKLKLKSKLLNNFVTLDEFVSNVRQERFMDLIYEKFANEDGKKELIKHSTYYFYNVEQFKKSIEYFKEKIKKQEEFFDIIIKQLGGIEKNTLLKDLPIFGDILIQMFEKFKDRKELIGKLFYSPEITFSVKYKYDMLLSKLNKLYNEQNETLVKMMGPIIKTMVKSETSFKNITKRLDEKELNKELITEIIEEIQNRKYIEKQLVDYVSQTVNREVQGIEKLITAMLLLGYKDISDTNMGIMKLIYENKHDDTITENVYAKVDMSDSFHNLQYKDHS</sequence>
<dbReference type="AlphaFoldDB" id="A0A8J3HQG1"/>
<evidence type="ECO:0000256" key="1">
    <source>
        <dbReference type="SAM" id="Coils"/>
    </source>
</evidence>
<organism evidence="2 3">
    <name type="scientific">Candidatus Mesenet longicola</name>
    <dbReference type="NCBI Taxonomy" id="1892558"/>
    <lineage>
        <taxon>Bacteria</taxon>
        <taxon>Pseudomonadati</taxon>
        <taxon>Pseudomonadota</taxon>
        <taxon>Alphaproteobacteria</taxon>
        <taxon>Rickettsiales</taxon>
        <taxon>Anaplasmataceae</taxon>
        <taxon>Candidatus Mesenet</taxon>
    </lineage>
</organism>
<name>A0A8J3HQG1_9RICK</name>
<comment type="caution">
    <text evidence="2">The sequence shown here is derived from an EMBL/GenBank/DDBJ whole genome shotgun (WGS) entry which is preliminary data.</text>
</comment>
<accession>A0A8J3HQG1</accession>
<evidence type="ECO:0000313" key="3">
    <source>
        <dbReference type="Proteomes" id="UP000637906"/>
    </source>
</evidence>
<dbReference type="Proteomes" id="UP000637906">
    <property type="component" value="Unassembled WGS sequence"/>
</dbReference>
<gene>
    <name evidence="2" type="ORF">sL5_07210</name>
</gene>
<evidence type="ECO:0000313" key="2">
    <source>
        <dbReference type="EMBL" id="GHM59728.1"/>
    </source>
</evidence>
<proteinExistence type="predicted"/>
<keyword evidence="1" id="KW-0175">Coiled coil</keyword>
<feature type="coiled-coil region" evidence="1">
    <location>
        <begin position="27"/>
        <end position="61"/>
    </location>
</feature>